<evidence type="ECO:0000256" key="3">
    <source>
        <dbReference type="ARBA" id="ARBA00022679"/>
    </source>
</evidence>
<dbReference type="OrthoDB" id="429950at2759"/>
<accession>A0A7R9M7A8</accession>
<dbReference type="AlphaFoldDB" id="A0A7R9M7A8"/>
<dbReference type="InterPro" id="IPR050800">
    <property type="entry name" value="ARTD/PARP"/>
</dbReference>
<dbReference type="GO" id="GO:0006302">
    <property type="term" value="P:double-strand break repair"/>
    <property type="evidence" value="ECO:0007669"/>
    <property type="project" value="TreeGrafter"/>
</dbReference>
<dbReference type="GO" id="GO:0003950">
    <property type="term" value="F:NAD+ poly-ADP-ribosyltransferase activity"/>
    <property type="evidence" value="ECO:0007669"/>
    <property type="project" value="UniProtKB-UniRule"/>
</dbReference>
<dbReference type="Proteomes" id="UP000728032">
    <property type="component" value="Unassembled WGS sequence"/>
</dbReference>
<evidence type="ECO:0000256" key="4">
    <source>
        <dbReference type="ARBA" id="ARBA00022695"/>
    </source>
</evidence>
<keyword evidence="5" id="KW-0013">ADP-ribosylation</keyword>
<dbReference type="FunFam" id="3.90.228.10:FF:000002">
    <property type="entry name" value="Poly [ADP-ribose] polymerase"/>
    <property type="match status" value="1"/>
</dbReference>
<dbReference type="EMBL" id="CAJPVJ010008520">
    <property type="protein sequence ID" value="CAG2171986.1"/>
    <property type="molecule type" value="Genomic_DNA"/>
</dbReference>
<keyword evidence="3 10" id="KW-0808">Transferase</keyword>
<keyword evidence="4" id="KW-0548">Nucleotidyltransferase</keyword>
<dbReference type="Gene3D" id="3.90.228.10">
    <property type="match status" value="1"/>
</dbReference>
<protein>
    <recommendedName>
        <fullName evidence="10">Poly [ADP-ribose] polymerase</fullName>
        <shortName evidence="10">PARP</shortName>
        <ecNumber evidence="10">2.4.2.-</ecNumber>
    </recommendedName>
</protein>
<dbReference type="EMBL" id="OC923345">
    <property type="protein sequence ID" value="CAD7654799.1"/>
    <property type="molecule type" value="Genomic_DNA"/>
</dbReference>
<proteinExistence type="inferred from homology"/>
<dbReference type="Pfam" id="PF00644">
    <property type="entry name" value="PARP"/>
    <property type="match status" value="1"/>
</dbReference>
<evidence type="ECO:0000256" key="8">
    <source>
        <dbReference type="ARBA" id="ARBA00024347"/>
    </source>
</evidence>
<evidence type="ECO:0000256" key="6">
    <source>
        <dbReference type="ARBA" id="ARBA00023027"/>
    </source>
</evidence>
<evidence type="ECO:0000313" key="13">
    <source>
        <dbReference type="EMBL" id="CAD7654799.1"/>
    </source>
</evidence>
<evidence type="ECO:0000256" key="11">
    <source>
        <dbReference type="SAM" id="MobiDB-lite"/>
    </source>
</evidence>
<feature type="domain" description="PARP catalytic" evidence="12">
    <location>
        <begin position="1"/>
        <end position="209"/>
    </location>
</feature>
<evidence type="ECO:0000256" key="10">
    <source>
        <dbReference type="RuleBase" id="RU362114"/>
    </source>
</evidence>
<dbReference type="GO" id="GO:0016779">
    <property type="term" value="F:nucleotidyltransferase activity"/>
    <property type="evidence" value="ECO:0007669"/>
    <property type="project" value="UniProtKB-KW"/>
</dbReference>
<dbReference type="PROSITE" id="PS51059">
    <property type="entry name" value="PARP_CATALYTIC"/>
    <property type="match status" value="1"/>
</dbReference>
<evidence type="ECO:0000259" key="12">
    <source>
        <dbReference type="PROSITE" id="PS51059"/>
    </source>
</evidence>
<dbReference type="GO" id="GO:1990404">
    <property type="term" value="F:NAD+-protein mono-ADP-ribosyltransferase activity"/>
    <property type="evidence" value="ECO:0007669"/>
    <property type="project" value="TreeGrafter"/>
</dbReference>
<dbReference type="SUPFAM" id="SSF56399">
    <property type="entry name" value="ADP-ribosylation"/>
    <property type="match status" value="1"/>
</dbReference>
<organism evidence="13">
    <name type="scientific">Oppiella nova</name>
    <dbReference type="NCBI Taxonomy" id="334625"/>
    <lineage>
        <taxon>Eukaryota</taxon>
        <taxon>Metazoa</taxon>
        <taxon>Ecdysozoa</taxon>
        <taxon>Arthropoda</taxon>
        <taxon>Chelicerata</taxon>
        <taxon>Arachnida</taxon>
        <taxon>Acari</taxon>
        <taxon>Acariformes</taxon>
        <taxon>Sarcoptiformes</taxon>
        <taxon>Oribatida</taxon>
        <taxon>Brachypylina</taxon>
        <taxon>Oppioidea</taxon>
        <taxon>Oppiidae</taxon>
        <taxon>Oppiella</taxon>
    </lineage>
</organism>
<keyword evidence="2 10" id="KW-0328">Glycosyltransferase</keyword>
<comment type="subcellular location">
    <subcellularLocation>
        <location evidence="1">Nucleus</location>
    </subcellularLocation>
</comment>
<feature type="non-terminal residue" evidence="13">
    <location>
        <position position="1"/>
    </location>
</feature>
<dbReference type="GO" id="GO:0005730">
    <property type="term" value="C:nucleolus"/>
    <property type="evidence" value="ECO:0007669"/>
    <property type="project" value="TreeGrafter"/>
</dbReference>
<evidence type="ECO:0000313" key="14">
    <source>
        <dbReference type="Proteomes" id="UP000728032"/>
    </source>
</evidence>
<comment type="catalytic activity">
    <reaction evidence="9">
        <text>NAD(+) + (ADP-D-ribosyl)n-acceptor = nicotinamide + (ADP-D-ribosyl)n+1-acceptor + H(+).</text>
        <dbReference type="EC" id="2.4.2.30"/>
    </reaction>
</comment>
<reference evidence="13" key="1">
    <citation type="submission" date="2020-11" db="EMBL/GenBank/DDBJ databases">
        <authorList>
            <person name="Tran Van P."/>
        </authorList>
    </citation>
    <scope>NUCLEOTIDE SEQUENCE</scope>
</reference>
<dbReference type="EC" id="2.4.2.-" evidence="10"/>
<feature type="region of interest" description="Disordered" evidence="11">
    <location>
        <begin position="143"/>
        <end position="163"/>
    </location>
</feature>
<evidence type="ECO:0000256" key="9">
    <source>
        <dbReference type="ARBA" id="ARBA00033987"/>
    </source>
</evidence>
<sequence>PLTKDEEEYEIIEKYLKNTHGSTHYFSLDIVDVFKVERQGESERFQKFKDIENRMLLWHGSRVTNFAGILSQGLRIAPPEAPVTGYMFGKGIYFADMVTKSAGYCHYQSNKNIGYLLLSEVAVGETWDLNDAKDVTKLPKDKHSVKGLGATEPDPQEVHVMPNGTKVPFGRGVQKSQKCSLLYNEFIVYDVNQVKVKYLLKCQFNSKMF</sequence>
<dbReference type="PANTHER" id="PTHR10459">
    <property type="entry name" value="DNA LIGASE"/>
    <property type="match status" value="1"/>
</dbReference>
<name>A0A7R9M7A8_9ACAR</name>
<evidence type="ECO:0000256" key="5">
    <source>
        <dbReference type="ARBA" id="ARBA00022765"/>
    </source>
</evidence>
<comment type="similarity">
    <text evidence="8">Belongs to the ARTD/PARP family.</text>
</comment>
<keyword evidence="14" id="KW-1185">Reference proteome</keyword>
<evidence type="ECO:0000256" key="2">
    <source>
        <dbReference type="ARBA" id="ARBA00022676"/>
    </source>
</evidence>
<dbReference type="InterPro" id="IPR012317">
    <property type="entry name" value="Poly(ADP-ribose)pol_cat_dom"/>
</dbReference>
<evidence type="ECO:0000256" key="1">
    <source>
        <dbReference type="ARBA" id="ARBA00004123"/>
    </source>
</evidence>
<dbReference type="GO" id="GO:0070212">
    <property type="term" value="P:protein poly-ADP-ribosylation"/>
    <property type="evidence" value="ECO:0007669"/>
    <property type="project" value="TreeGrafter"/>
</dbReference>
<evidence type="ECO:0000256" key="7">
    <source>
        <dbReference type="ARBA" id="ARBA00023242"/>
    </source>
</evidence>
<dbReference type="CDD" id="cd01437">
    <property type="entry name" value="parp_like"/>
    <property type="match status" value="1"/>
</dbReference>
<keyword evidence="6 10" id="KW-0520">NAD</keyword>
<dbReference type="PANTHER" id="PTHR10459:SF60">
    <property type="entry name" value="POLY [ADP-RIBOSE] POLYMERASE 2"/>
    <property type="match status" value="1"/>
</dbReference>
<gene>
    <name evidence="13" type="ORF">ONB1V03_LOCUS11444</name>
</gene>
<keyword evidence="7" id="KW-0539">Nucleus</keyword>